<dbReference type="Proteomes" id="UP001596087">
    <property type="component" value="Unassembled WGS sequence"/>
</dbReference>
<evidence type="ECO:0000313" key="3">
    <source>
        <dbReference type="EMBL" id="MFC5175748.1"/>
    </source>
</evidence>
<feature type="compositionally biased region" description="Polar residues" evidence="1">
    <location>
        <begin position="172"/>
        <end position="182"/>
    </location>
</feature>
<dbReference type="RefSeq" id="WP_378587005.1">
    <property type="nucleotide sequence ID" value="NZ_JBHSKD010000004.1"/>
</dbReference>
<protein>
    <recommendedName>
        <fullName evidence="5">Copper chaperone PCu(A)C</fullName>
    </recommendedName>
</protein>
<keyword evidence="2" id="KW-0732">Signal</keyword>
<feature type="region of interest" description="Disordered" evidence="1">
    <location>
        <begin position="154"/>
        <end position="182"/>
    </location>
</feature>
<reference evidence="4" key="1">
    <citation type="journal article" date="2019" name="Int. J. Syst. Evol. Microbiol.">
        <title>The Global Catalogue of Microorganisms (GCM) 10K type strain sequencing project: providing services to taxonomists for standard genome sequencing and annotation.</title>
        <authorList>
            <consortium name="The Broad Institute Genomics Platform"/>
            <consortium name="The Broad Institute Genome Sequencing Center for Infectious Disease"/>
            <person name="Wu L."/>
            <person name="Ma J."/>
        </authorList>
    </citation>
    <scope>NUCLEOTIDE SEQUENCE [LARGE SCALE GENOMIC DNA]</scope>
    <source>
        <strain evidence="4">DFY41</strain>
    </source>
</reference>
<evidence type="ECO:0000313" key="4">
    <source>
        <dbReference type="Proteomes" id="UP001596087"/>
    </source>
</evidence>
<feature type="chain" id="PRO_5046006591" description="Copper chaperone PCu(A)C" evidence="2">
    <location>
        <begin position="25"/>
        <end position="182"/>
    </location>
</feature>
<accession>A0ABW0BFH5</accession>
<proteinExistence type="predicted"/>
<evidence type="ECO:0000256" key="1">
    <source>
        <dbReference type="SAM" id="MobiDB-lite"/>
    </source>
</evidence>
<evidence type="ECO:0008006" key="5">
    <source>
        <dbReference type="Google" id="ProtNLM"/>
    </source>
</evidence>
<dbReference type="PROSITE" id="PS51257">
    <property type="entry name" value="PROKAR_LIPOPROTEIN"/>
    <property type="match status" value="1"/>
</dbReference>
<feature type="signal peptide" evidence="2">
    <location>
        <begin position="1"/>
        <end position="24"/>
    </location>
</feature>
<comment type="caution">
    <text evidence="3">The sequence shown here is derived from an EMBL/GenBank/DDBJ whole genome shotgun (WGS) entry which is preliminary data.</text>
</comment>
<name>A0ABW0BFH5_9ACTN</name>
<keyword evidence="4" id="KW-1185">Reference proteome</keyword>
<sequence length="182" mass="18581">MHLRRTPALLVGALLLATALTGCGTDATNRINQITTGSVNREAEIDVLGAVVVSAEDGSGTFVATFVNNSEVEPASVESVAGTDPATGLTFDGDTSVDVPAAGMVNLADDGGFPITGDFVAGDFLDLTVTFGDGSKVDMNVPVVTNCGIWEGLDGPTTGCESESVEPDQTEETSPTPIEQSE</sequence>
<organism evidence="3 4">
    <name type="scientific">Nocardioides taihuensis</name>
    <dbReference type="NCBI Taxonomy" id="1835606"/>
    <lineage>
        <taxon>Bacteria</taxon>
        <taxon>Bacillati</taxon>
        <taxon>Actinomycetota</taxon>
        <taxon>Actinomycetes</taxon>
        <taxon>Propionibacteriales</taxon>
        <taxon>Nocardioidaceae</taxon>
        <taxon>Nocardioides</taxon>
    </lineage>
</organism>
<dbReference type="EMBL" id="JBHSKD010000004">
    <property type="protein sequence ID" value="MFC5175748.1"/>
    <property type="molecule type" value="Genomic_DNA"/>
</dbReference>
<evidence type="ECO:0000256" key="2">
    <source>
        <dbReference type="SAM" id="SignalP"/>
    </source>
</evidence>
<gene>
    <name evidence="3" type="ORF">ACFPGP_03625</name>
</gene>